<dbReference type="PROSITE" id="PS50045">
    <property type="entry name" value="SIGMA54_INTERACT_4"/>
    <property type="match status" value="1"/>
</dbReference>
<dbReference type="OrthoDB" id="9771372at2"/>
<reference evidence="6 7" key="1">
    <citation type="submission" date="2011-11" db="EMBL/GenBank/DDBJ databases">
        <title>Complete sequence of Granulicella mallensis MP5ACTX8.</title>
        <authorList>
            <consortium name="US DOE Joint Genome Institute"/>
            <person name="Lucas S."/>
            <person name="Copeland A."/>
            <person name="Lapidus A."/>
            <person name="Cheng J.-F."/>
            <person name="Goodwin L."/>
            <person name="Pitluck S."/>
            <person name="Peters L."/>
            <person name="Lu M."/>
            <person name="Detter J.C."/>
            <person name="Han C."/>
            <person name="Tapia R."/>
            <person name="Land M."/>
            <person name="Hauser L."/>
            <person name="Kyrpides N."/>
            <person name="Ivanova N."/>
            <person name="Mikhailova N."/>
            <person name="Pagani I."/>
            <person name="Rawat S."/>
            <person name="Mannisto M."/>
            <person name="Haggblom M."/>
            <person name="Woyke T."/>
        </authorList>
    </citation>
    <scope>NUCLEOTIDE SEQUENCE [LARGE SCALE GENOMIC DNA]</scope>
    <source>
        <strain evidence="7">ATCC BAA-1857 / DSM 23137 / MP5ACTX8</strain>
    </source>
</reference>
<dbReference type="CDD" id="cd00009">
    <property type="entry name" value="AAA"/>
    <property type="match status" value="1"/>
</dbReference>
<dbReference type="HOGENOM" id="CLU_000445_0_6_0"/>
<dbReference type="Gene3D" id="3.40.50.300">
    <property type="entry name" value="P-loop containing nucleotide triphosphate hydrolases"/>
    <property type="match status" value="1"/>
</dbReference>
<dbReference type="PRINTS" id="PR01590">
    <property type="entry name" value="HTHFIS"/>
</dbReference>
<keyword evidence="2" id="KW-0067">ATP-binding</keyword>
<keyword evidence="4" id="KW-0804">Transcription</keyword>
<dbReference type="AlphaFoldDB" id="G8NXB1"/>
<dbReference type="GO" id="GO:0006355">
    <property type="term" value="P:regulation of DNA-templated transcription"/>
    <property type="evidence" value="ECO:0007669"/>
    <property type="project" value="InterPro"/>
</dbReference>
<dbReference type="InterPro" id="IPR002197">
    <property type="entry name" value="HTH_Fis"/>
</dbReference>
<dbReference type="PROSITE" id="PS00688">
    <property type="entry name" value="SIGMA54_INTERACT_3"/>
    <property type="match status" value="1"/>
</dbReference>
<dbReference type="InterPro" id="IPR002078">
    <property type="entry name" value="Sigma_54_int"/>
</dbReference>
<dbReference type="GO" id="GO:0005524">
    <property type="term" value="F:ATP binding"/>
    <property type="evidence" value="ECO:0007669"/>
    <property type="project" value="UniProtKB-KW"/>
</dbReference>
<dbReference type="PANTHER" id="PTHR32071">
    <property type="entry name" value="TRANSCRIPTIONAL REGULATORY PROTEIN"/>
    <property type="match status" value="1"/>
</dbReference>
<keyword evidence="3" id="KW-0805">Transcription regulation</keyword>
<dbReference type="Gene3D" id="1.10.8.60">
    <property type="match status" value="1"/>
</dbReference>
<dbReference type="EMBL" id="CP003130">
    <property type="protein sequence ID" value="AEU37818.1"/>
    <property type="molecule type" value="Genomic_DNA"/>
</dbReference>
<evidence type="ECO:0000256" key="3">
    <source>
        <dbReference type="ARBA" id="ARBA00023015"/>
    </source>
</evidence>
<sequence length="487" mass="54764">MHTHLAVITASSDDVVTTRCMSVFEAEGHSYQTIIDPQKILLLLRDEHSCDVLLVDMELPSLRTGRFLEEVASKMDVSRLWIISPMGTTYWRNDAERLGIRNVIWKPVQRHDFERVLETVSVRKAAILPAPAVSQISSKRHDTPCYIEDLPGGRYFLAACPAMMKLYETVCLLAAVDVPVLILGESGVGKDVVAALLHKHSLRSSACYSSLNCAALPPDLLESELFGYEAGAFTGAIKAKAGKFELADHGTLLLDEIGEMSAPMQAKLLHVLQDGRYSRLGARTESHVDVRVIAATNVDIETAIAQNAFREDLYYRISAFTIEIPPLRERREEIPFLIEQLVLHHAGSLRRDPVYISPEVMTLMMEYRWPGNLRELSNYVIRIQVLGNTDRVKADLEERIRGTRGIHAAPVPVAGEDAQEIAGMRLIVRTQRDRTESRLIQQALEDSGWNRRHAAVDLNISYRSLLYKIQQYGLTQNRHHMTHARSA</sequence>
<evidence type="ECO:0000256" key="1">
    <source>
        <dbReference type="ARBA" id="ARBA00022741"/>
    </source>
</evidence>
<keyword evidence="1" id="KW-0547">Nucleotide-binding</keyword>
<dbReference type="InterPro" id="IPR009057">
    <property type="entry name" value="Homeodomain-like_sf"/>
</dbReference>
<organism evidence="6 7">
    <name type="scientific">Granulicella mallensis (strain ATCC BAA-1857 / DSM 23137 / MP5ACTX8)</name>
    <dbReference type="NCBI Taxonomy" id="682795"/>
    <lineage>
        <taxon>Bacteria</taxon>
        <taxon>Pseudomonadati</taxon>
        <taxon>Acidobacteriota</taxon>
        <taxon>Terriglobia</taxon>
        <taxon>Terriglobales</taxon>
        <taxon>Acidobacteriaceae</taxon>
        <taxon>Granulicella</taxon>
    </lineage>
</organism>
<dbReference type="Gene3D" id="1.10.10.60">
    <property type="entry name" value="Homeodomain-like"/>
    <property type="match status" value="1"/>
</dbReference>
<dbReference type="InterPro" id="IPR058031">
    <property type="entry name" value="AAA_lid_NorR"/>
</dbReference>
<dbReference type="Gene3D" id="3.40.50.2300">
    <property type="match status" value="1"/>
</dbReference>
<dbReference type="PANTHER" id="PTHR32071:SF122">
    <property type="entry name" value="SIGMA FACTOR"/>
    <property type="match status" value="1"/>
</dbReference>
<dbReference type="SUPFAM" id="SSF52172">
    <property type="entry name" value="CheY-like"/>
    <property type="match status" value="1"/>
</dbReference>
<dbReference type="Pfam" id="PF00158">
    <property type="entry name" value="Sigma54_activat"/>
    <property type="match status" value="1"/>
</dbReference>
<dbReference type="STRING" id="682795.AciX8_3523"/>
<dbReference type="Pfam" id="PF02954">
    <property type="entry name" value="HTH_8"/>
    <property type="match status" value="1"/>
</dbReference>
<accession>G8NXB1</accession>
<dbReference type="InterPro" id="IPR003593">
    <property type="entry name" value="AAA+_ATPase"/>
</dbReference>
<dbReference type="InterPro" id="IPR027417">
    <property type="entry name" value="P-loop_NTPase"/>
</dbReference>
<dbReference type="SUPFAM" id="SSF46689">
    <property type="entry name" value="Homeodomain-like"/>
    <property type="match status" value="1"/>
</dbReference>
<dbReference type="SUPFAM" id="SSF52540">
    <property type="entry name" value="P-loop containing nucleoside triphosphate hydrolases"/>
    <property type="match status" value="1"/>
</dbReference>
<name>G8NXB1_GRAMM</name>
<dbReference type="Proteomes" id="UP000007113">
    <property type="component" value="Chromosome"/>
</dbReference>
<protein>
    <submittedName>
        <fullName evidence="6">Two component, sigma54 specific, transcriptional regulator, Fis family</fullName>
    </submittedName>
</protein>
<evidence type="ECO:0000256" key="4">
    <source>
        <dbReference type="ARBA" id="ARBA00023163"/>
    </source>
</evidence>
<dbReference type="InterPro" id="IPR025662">
    <property type="entry name" value="Sigma_54_int_dom_ATP-bd_1"/>
</dbReference>
<dbReference type="InterPro" id="IPR011006">
    <property type="entry name" value="CheY-like_superfamily"/>
</dbReference>
<proteinExistence type="predicted"/>
<dbReference type="KEGG" id="gma:AciX8_3523"/>
<evidence type="ECO:0000256" key="2">
    <source>
        <dbReference type="ARBA" id="ARBA00022840"/>
    </source>
</evidence>
<dbReference type="PROSITE" id="PS00675">
    <property type="entry name" value="SIGMA54_INTERACT_1"/>
    <property type="match status" value="1"/>
</dbReference>
<evidence type="ECO:0000313" key="6">
    <source>
        <dbReference type="EMBL" id="AEU37818.1"/>
    </source>
</evidence>
<dbReference type="eggNOG" id="COG2204">
    <property type="taxonomic scope" value="Bacteria"/>
</dbReference>
<dbReference type="InterPro" id="IPR025944">
    <property type="entry name" value="Sigma_54_int_dom_CS"/>
</dbReference>
<gene>
    <name evidence="6" type="ordered locus">AciX8_3523</name>
</gene>
<keyword evidence="7" id="KW-1185">Reference proteome</keyword>
<dbReference type="SMART" id="SM00382">
    <property type="entry name" value="AAA"/>
    <property type="match status" value="1"/>
</dbReference>
<feature type="domain" description="Sigma-54 factor interaction" evidence="5">
    <location>
        <begin position="156"/>
        <end position="385"/>
    </location>
</feature>
<dbReference type="FunFam" id="3.40.50.300:FF:000006">
    <property type="entry name" value="DNA-binding transcriptional regulator NtrC"/>
    <property type="match status" value="1"/>
</dbReference>
<evidence type="ECO:0000313" key="7">
    <source>
        <dbReference type="Proteomes" id="UP000007113"/>
    </source>
</evidence>
<dbReference type="Pfam" id="PF25601">
    <property type="entry name" value="AAA_lid_14"/>
    <property type="match status" value="1"/>
</dbReference>
<evidence type="ECO:0000259" key="5">
    <source>
        <dbReference type="PROSITE" id="PS50045"/>
    </source>
</evidence>
<dbReference type="GO" id="GO:0043565">
    <property type="term" value="F:sequence-specific DNA binding"/>
    <property type="evidence" value="ECO:0007669"/>
    <property type="project" value="InterPro"/>
</dbReference>